<sequence>MLVETQKSTLLLVDMQERLLPAMTGGAEAEARCAILLKAAKALSVPVTVSEQYPKGLGRTVPGLAAEIGNAPVFEKTAFSCWRDQGLKDHLIVHHEAGRPLVILAGIEAHVCVMQTAADLSAAGFGVIAVADAMASRAASSHNLALERMRQHGVQVVNTEMVVFELLGRAGTAEFKALSALVR</sequence>
<evidence type="ECO:0000259" key="1">
    <source>
        <dbReference type="Pfam" id="PF00857"/>
    </source>
</evidence>
<dbReference type="RefSeq" id="WP_111196521.1">
    <property type="nucleotide sequence ID" value="NZ_QKVK01000002.1"/>
</dbReference>
<dbReference type="Pfam" id="PF00857">
    <property type="entry name" value="Isochorismatase"/>
    <property type="match status" value="1"/>
</dbReference>
<gene>
    <name evidence="2" type="ORF">DK847_04905</name>
</gene>
<accession>A0A2W2CC62</accession>
<comment type="caution">
    <text evidence="2">The sequence shown here is derived from an EMBL/GenBank/DDBJ whole genome shotgun (WGS) entry which is preliminary data.</text>
</comment>
<dbReference type="SUPFAM" id="SSF52499">
    <property type="entry name" value="Isochorismatase-like hydrolases"/>
    <property type="match status" value="1"/>
</dbReference>
<dbReference type="Gene3D" id="3.40.50.850">
    <property type="entry name" value="Isochorismatase-like"/>
    <property type="match status" value="1"/>
</dbReference>
<dbReference type="CDD" id="cd01012">
    <property type="entry name" value="YcaC_related"/>
    <property type="match status" value="1"/>
</dbReference>
<dbReference type="GO" id="GO:0016787">
    <property type="term" value="F:hydrolase activity"/>
    <property type="evidence" value="ECO:0007669"/>
    <property type="project" value="UniProtKB-KW"/>
</dbReference>
<keyword evidence="3" id="KW-1185">Reference proteome</keyword>
<reference evidence="3" key="1">
    <citation type="submission" date="2018-06" db="EMBL/GenBank/DDBJ databases">
        <title>Aestuariibacter litoralis strain KCTC 52945T.</title>
        <authorList>
            <person name="Li X."/>
            <person name="Salam N."/>
            <person name="Li J.-L."/>
            <person name="Chen Y.-M."/>
            <person name="Yang Z.-W."/>
            <person name="Zhang L.-Y."/>
            <person name="Han M.-X."/>
            <person name="Xiao M."/>
            <person name="Li W.-J."/>
        </authorList>
    </citation>
    <scope>NUCLEOTIDE SEQUENCE [LARGE SCALE GENOMIC DNA]</scope>
    <source>
        <strain evidence="3">KCTC 52945</strain>
    </source>
</reference>
<evidence type="ECO:0000313" key="3">
    <source>
        <dbReference type="Proteomes" id="UP000248795"/>
    </source>
</evidence>
<dbReference type="EMBL" id="QKVK01000002">
    <property type="protein sequence ID" value="PZF77773.1"/>
    <property type="molecule type" value="Genomic_DNA"/>
</dbReference>
<name>A0A2W2CC62_9HYPH</name>
<keyword evidence="2" id="KW-0378">Hydrolase</keyword>
<dbReference type="InterPro" id="IPR050993">
    <property type="entry name" value="Isochorismatase_domain"/>
</dbReference>
<organism evidence="2 3">
    <name type="scientific">Aestuariivirga litoralis</name>
    <dbReference type="NCBI Taxonomy" id="2650924"/>
    <lineage>
        <taxon>Bacteria</taxon>
        <taxon>Pseudomonadati</taxon>
        <taxon>Pseudomonadota</taxon>
        <taxon>Alphaproteobacteria</taxon>
        <taxon>Hyphomicrobiales</taxon>
        <taxon>Aestuariivirgaceae</taxon>
        <taxon>Aestuariivirga</taxon>
    </lineage>
</organism>
<dbReference type="Proteomes" id="UP000248795">
    <property type="component" value="Unassembled WGS sequence"/>
</dbReference>
<dbReference type="PANTHER" id="PTHR14119:SF3">
    <property type="entry name" value="ISOCHORISMATASE DOMAIN-CONTAINING PROTEIN 2"/>
    <property type="match status" value="1"/>
</dbReference>
<evidence type="ECO:0000313" key="2">
    <source>
        <dbReference type="EMBL" id="PZF77773.1"/>
    </source>
</evidence>
<dbReference type="PANTHER" id="PTHR14119">
    <property type="entry name" value="HYDROLASE"/>
    <property type="match status" value="1"/>
</dbReference>
<protein>
    <submittedName>
        <fullName evidence="2">Hydrolase</fullName>
    </submittedName>
</protein>
<dbReference type="InterPro" id="IPR000868">
    <property type="entry name" value="Isochorismatase-like_dom"/>
</dbReference>
<dbReference type="AlphaFoldDB" id="A0A2W2CC62"/>
<feature type="domain" description="Isochorismatase-like" evidence="1">
    <location>
        <begin position="9"/>
        <end position="160"/>
    </location>
</feature>
<dbReference type="InterPro" id="IPR036380">
    <property type="entry name" value="Isochorismatase-like_sf"/>
</dbReference>
<proteinExistence type="predicted"/>